<dbReference type="AlphaFoldDB" id="A0AAP4EC37"/>
<feature type="domain" description="IrrE N-terminal-like" evidence="1">
    <location>
        <begin position="58"/>
        <end position="151"/>
    </location>
</feature>
<dbReference type="EMBL" id="JARVWT010000016">
    <property type="protein sequence ID" value="MDH2334247.1"/>
    <property type="molecule type" value="Genomic_DNA"/>
</dbReference>
<gene>
    <name evidence="2" type="ORF">QDS18_25575</name>
</gene>
<dbReference type="RefSeq" id="WP_279836118.1">
    <property type="nucleotide sequence ID" value="NZ_JARVWT010000016.1"/>
</dbReference>
<proteinExistence type="predicted"/>
<name>A0AAP4EC37_PAEPO</name>
<accession>A0AAP4EC37</accession>
<protein>
    <submittedName>
        <fullName evidence="2">ImmA/IrrE family metallo-endopeptidase</fullName>
    </submittedName>
</protein>
<reference evidence="2" key="1">
    <citation type="submission" date="2023-04" db="EMBL/GenBank/DDBJ databases">
        <title>Uncovering the Secrets of Slow-Growing Bacteria in Tropical Savanna Soil through Cultivation and Genomic Analysis.</title>
        <authorList>
            <person name="Goncalves O.S."/>
            <person name="Santana M.F."/>
        </authorList>
    </citation>
    <scope>NUCLEOTIDE SEQUENCE</scope>
    <source>
        <strain evidence="2">ANTI</strain>
    </source>
</reference>
<dbReference type="InterPro" id="IPR010359">
    <property type="entry name" value="IrrE_HExxH"/>
</dbReference>
<comment type="caution">
    <text evidence="2">The sequence shown here is derived from an EMBL/GenBank/DDBJ whole genome shotgun (WGS) entry which is preliminary data.</text>
</comment>
<organism evidence="2 3">
    <name type="scientific">Paenibacillus polymyxa</name>
    <name type="common">Bacillus polymyxa</name>
    <dbReference type="NCBI Taxonomy" id="1406"/>
    <lineage>
        <taxon>Bacteria</taxon>
        <taxon>Bacillati</taxon>
        <taxon>Bacillota</taxon>
        <taxon>Bacilli</taxon>
        <taxon>Bacillales</taxon>
        <taxon>Paenibacillaceae</taxon>
        <taxon>Paenibacillus</taxon>
    </lineage>
</organism>
<sequence length="292" mass="33973">MISHYQATYLEHYIENMYLKNGINEPQHITVERIAAALDIWIYSSAQRSKAYESAAGLRSVLLDNRLPLKEQRIELLHEVGHLLRHAGNQSIMPRAFIELQEADADQFVLYASMPFFMLSRLKLPRLFNDALLYLSDTFEVPIYLARKRLNQIIRRNYEGQIRTSIEQQNNAAKGVMSKKIPQICEPTIYAYYDPSFTYEGPSQLIFHVDEITLSQKREIPIPLDGPFKQIEIDELLHFEGLKILQHDIVYFEPGNIKLMLGRISRRYGTGAKTLLLQMKDLEEVINRGRIY</sequence>
<evidence type="ECO:0000313" key="3">
    <source>
        <dbReference type="Proteomes" id="UP001229409"/>
    </source>
</evidence>
<evidence type="ECO:0000259" key="1">
    <source>
        <dbReference type="Pfam" id="PF06114"/>
    </source>
</evidence>
<dbReference type="Proteomes" id="UP001229409">
    <property type="component" value="Unassembled WGS sequence"/>
</dbReference>
<evidence type="ECO:0000313" key="2">
    <source>
        <dbReference type="EMBL" id="MDH2334247.1"/>
    </source>
</evidence>
<dbReference type="Pfam" id="PF06114">
    <property type="entry name" value="Peptidase_M78"/>
    <property type="match status" value="1"/>
</dbReference>